<feature type="transmembrane region" description="Helical" evidence="1">
    <location>
        <begin position="120"/>
        <end position="142"/>
    </location>
</feature>
<keyword evidence="3" id="KW-0012">Acyltransferase</keyword>
<dbReference type="PANTHER" id="PTHR31061">
    <property type="entry name" value="LD22376P"/>
    <property type="match status" value="1"/>
</dbReference>
<organism evidence="3 4">
    <name type="scientific">Parapedobacter composti</name>
    <dbReference type="NCBI Taxonomy" id="623281"/>
    <lineage>
        <taxon>Bacteria</taxon>
        <taxon>Pseudomonadati</taxon>
        <taxon>Bacteroidota</taxon>
        <taxon>Sphingobacteriia</taxon>
        <taxon>Sphingobacteriales</taxon>
        <taxon>Sphingobacteriaceae</taxon>
        <taxon>Parapedobacter</taxon>
    </lineage>
</organism>
<dbReference type="Pfam" id="PF07786">
    <property type="entry name" value="HGSNAT_cat"/>
    <property type="match status" value="1"/>
</dbReference>
<keyword evidence="1" id="KW-0812">Transmembrane</keyword>
<feature type="transmembrane region" description="Helical" evidence="1">
    <location>
        <begin position="374"/>
        <end position="394"/>
    </location>
</feature>
<name>A0A1I1E6A7_9SPHI</name>
<evidence type="ECO:0000259" key="2">
    <source>
        <dbReference type="Pfam" id="PF07786"/>
    </source>
</evidence>
<gene>
    <name evidence="3" type="ORF">SAMN05421747_101369</name>
</gene>
<sequence>MNKRYYSLDVFRGATVALMILVNNPGSWAHLFSPLKHADWHGCTPTDLVFPFFLFAVGNAMAFVMPRLRESGDAVFWKKVLKRTLLIFGIGLLLNWWPFVQWRGETLVFKLWVDPDNPDRGIRIMGVLQRIALAYCFASILVYYFKERWVIIVSALLLLGYWALCVVFGAADPYSLAGWFGTAVDKHVLGVAHLYKGEGVPFDPEGLVSTLPAIVQVVLGYLTGRYIREQGRVEWLWPRHWSSGEPIYPMLGGLFVVAVLMTLLGLFWGLAFPINKKIWTGSYVLYTTGLAMLAIGTMIWFIEVLKVRNGLTRFFDVFGKNPLFIFVLSGALPRLLGLVRIPAGVDAAGENRYTTPLRWFYTEICAKVPGPPEVGSFCYALAFLGLCWAICYMLDKKGIYIKV</sequence>
<dbReference type="Proteomes" id="UP000199577">
    <property type="component" value="Unassembled WGS sequence"/>
</dbReference>
<evidence type="ECO:0000313" key="3">
    <source>
        <dbReference type="EMBL" id="SFB82755.1"/>
    </source>
</evidence>
<dbReference type="OrthoDB" id="9788724at2"/>
<reference evidence="3 4" key="1">
    <citation type="submission" date="2016-10" db="EMBL/GenBank/DDBJ databases">
        <authorList>
            <person name="de Groot N.N."/>
        </authorList>
    </citation>
    <scope>NUCLEOTIDE SEQUENCE [LARGE SCALE GENOMIC DNA]</scope>
    <source>
        <strain evidence="3 4">DSM 22900</strain>
    </source>
</reference>
<dbReference type="STRING" id="623281.SAMN05421747_101369"/>
<feature type="transmembrane region" description="Helical" evidence="1">
    <location>
        <begin position="283"/>
        <end position="302"/>
    </location>
</feature>
<evidence type="ECO:0000256" key="1">
    <source>
        <dbReference type="SAM" id="Phobius"/>
    </source>
</evidence>
<evidence type="ECO:0000313" key="4">
    <source>
        <dbReference type="Proteomes" id="UP000199577"/>
    </source>
</evidence>
<proteinExistence type="predicted"/>
<dbReference type="EMBL" id="FOLL01000001">
    <property type="protein sequence ID" value="SFB82755.1"/>
    <property type="molecule type" value="Genomic_DNA"/>
</dbReference>
<accession>A0A1I1E6A7</accession>
<feature type="transmembrane region" description="Helical" evidence="1">
    <location>
        <begin position="80"/>
        <end position="100"/>
    </location>
</feature>
<keyword evidence="4" id="KW-1185">Reference proteome</keyword>
<dbReference type="AlphaFoldDB" id="A0A1I1E6A7"/>
<dbReference type="RefSeq" id="WP_090970436.1">
    <property type="nucleotide sequence ID" value="NZ_FOLL01000001.1"/>
</dbReference>
<protein>
    <submittedName>
        <fullName evidence="3">Predicted acyltransferase</fullName>
    </submittedName>
</protein>
<dbReference type="InterPro" id="IPR012429">
    <property type="entry name" value="HGSNAT_cat"/>
</dbReference>
<feature type="domain" description="Heparan-alpha-glucosaminide N-acetyltransferase catalytic" evidence="2">
    <location>
        <begin position="4"/>
        <end position="233"/>
    </location>
</feature>
<feature type="transmembrane region" description="Helical" evidence="1">
    <location>
        <begin position="149"/>
        <end position="171"/>
    </location>
</feature>
<feature type="transmembrane region" description="Helical" evidence="1">
    <location>
        <begin position="48"/>
        <end position="68"/>
    </location>
</feature>
<keyword evidence="1" id="KW-1133">Transmembrane helix</keyword>
<dbReference type="PANTHER" id="PTHR31061:SF24">
    <property type="entry name" value="LD22376P"/>
    <property type="match status" value="1"/>
</dbReference>
<dbReference type="GO" id="GO:0016746">
    <property type="term" value="F:acyltransferase activity"/>
    <property type="evidence" value="ECO:0007669"/>
    <property type="project" value="UniProtKB-KW"/>
</dbReference>
<keyword evidence="3" id="KW-0808">Transferase</keyword>
<feature type="transmembrane region" description="Helical" evidence="1">
    <location>
        <begin position="247"/>
        <end position="271"/>
    </location>
</feature>
<keyword evidence="1" id="KW-0472">Membrane</keyword>